<name>A0A6M2D072_RHIMP</name>
<organism evidence="2">
    <name type="scientific">Rhipicephalus microplus</name>
    <name type="common">Cattle tick</name>
    <name type="synonym">Boophilus microplus</name>
    <dbReference type="NCBI Taxonomy" id="6941"/>
    <lineage>
        <taxon>Eukaryota</taxon>
        <taxon>Metazoa</taxon>
        <taxon>Ecdysozoa</taxon>
        <taxon>Arthropoda</taxon>
        <taxon>Chelicerata</taxon>
        <taxon>Arachnida</taxon>
        <taxon>Acari</taxon>
        <taxon>Parasitiformes</taxon>
        <taxon>Ixodida</taxon>
        <taxon>Ixodoidea</taxon>
        <taxon>Ixodidae</taxon>
        <taxon>Rhipicephalinae</taxon>
        <taxon>Rhipicephalus</taxon>
        <taxon>Boophilus</taxon>
    </lineage>
</organism>
<reference evidence="2" key="1">
    <citation type="submission" date="2019-09" db="EMBL/GenBank/DDBJ databases">
        <title>Organ-specific transcriptomic study of the physiology of the cattle tick, Rhipicephalus microplus.</title>
        <authorList>
            <person name="Tirloni L."/>
            <person name="Braz G."/>
            <person name="Gandara A.C.P."/>
            <person name="Sabadin G.A."/>
            <person name="da Silva R.M."/>
            <person name="Guizzo M.G."/>
            <person name="Machado J.A."/>
            <person name="Costa E.P."/>
            <person name="Gomes H.F."/>
            <person name="Moraes J."/>
            <person name="Mota M.B.S."/>
            <person name="Mesquita R.D."/>
            <person name="Alvarenga P.H."/>
            <person name="Alves F."/>
            <person name="Seixas A."/>
            <person name="da Fonseca R.N."/>
            <person name="Fogaca A."/>
            <person name="Logullo C."/>
            <person name="Tanaka A."/>
            <person name="Daffre S."/>
            <person name="Termignoni C."/>
            <person name="Vaz I.S.Jr."/>
            <person name="Oliveira P.L."/>
            <person name="Ribeiro J.M."/>
        </authorList>
    </citation>
    <scope>NUCLEOTIDE SEQUENCE</scope>
    <source>
        <strain evidence="2">Porto Alegre</strain>
    </source>
</reference>
<feature type="chain" id="PRO_5026670623" evidence="1">
    <location>
        <begin position="40"/>
        <end position="103"/>
    </location>
</feature>
<sequence length="103" mass="10868">MRIQASCCRQPPAKSAATMRVGLLFSLTVAMSMVWGAGAFPGLCIPVDYCDATCVAGYDTAGCEICVCPPCLPCPTDCYDPAAGCPVCAPIQDCFQWPLSVFF</sequence>
<keyword evidence="1" id="KW-0732">Signal</keyword>
<evidence type="ECO:0000313" key="2">
    <source>
        <dbReference type="EMBL" id="NOV39512.1"/>
    </source>
</evidence>
<feature type="signal peptide" evidence="1">
    <location>
        <begin position="1"/>
        <end position="39"/>
    </location>
</feature>
<protein>
    <submittedName>
        <fullName evidence="2">Putative conserved secreted protein ovary overexpressed</fullName>
    </submittedName>
</protein>
<evidence type="ECO:0000256" key="1">
    <source>
        <dbReference type="SAM" id="SignalP"/>
    </source>
</evidence>
<dbReference type="AlphaFoldDB" id="A0A6M2D072"/>
<accession>A0A6M2D072</accession>
<dbReference type="EMBL" id="GHWJ01006775">
    <property type="protein sequence ID" value="NOV39512.1"/>
    <property type="molecule type" value="Transcribed_RNA"/>
</dbReference>
<proteinExistence type="predicted"/>